<evidence type="ECO:0000256" key="5">
    <source>
        <dbReference type="SAM" id="Phobius"/>
    </source>
</evidence>
<protein>
    <recommendedName>
        <fullName evidence="6">Polycystin cation channel PKD1/PKD2 domain-containing protein</fullName>
    </recommendedName>
</protein>
<keyword evidence="2 5" id="KW-0812">Transmembrane</keyword>
<feature type="transmembrane region" description="Helical" evidence="5">
    <location>
        <begin position="370"/>
        <end position="395"/>
    </location>
</feature>
<dbReference type="GO" id="GO:0016020">
    <property type="term" value="C:membrane"/>
    <property type="evidence" value="ECO:0007669"/>
    <property type="project" value="UniProtKB-SubCell"/>
</dbReference>
<dbReference type="Gene3D" id="1.10.287.70">
    <property type="match status" value="1"/>
</dbReference>
<dbReference type="PANTHER" id="PTHR10877">
    <property type="entry name" value="POLYCYSTIN FAMILY MEMBER"/>
    <property type="match status" value="1"/>
</dbReference>
<evidence type="ECO:0000256" key="1">
    <source>
        <dbReference type="ARBA" id="ARBA00004141"/>
    </source>
</evidence>
<name>A0AA36JD78_9DINO</name>
<comment type="subcellular location">
    <subcellularLocation>
        <location evidence="1">Membrane</location>
        <topology evidence="1">Multi-pass membrane protein</topology>
    </subcellularLocation>
</comment>
<evidence type="ECO:0000256" key="3">
    <source>
        <dbReference type="ARBA" id="ARBA00022989"/>
    </source>
</evidence>
<reference evidence="7" key="1">
    <citation type="submission" date="2023-08" db="EMBL/GenBank/DDBJ databases">
        <authorList>
            <person name="Chen Y."/>
            <person name="Shah S."/>
            <person name="Dougan E. K."/>
            <person name="Thang M."/>
            <person name="Chan C."/>
        </authorList>
    </citation>
    <scope>NUCLEOTIDE SEQUENCE</scope>
</reference>
<evidence type="ECO:0000313" key="7">
    <source>
        <dbReference type="EMBL" id="CAJ1404087.1"/>
    </source>
</evidence>
<dbReference type="InterPro" id="IPR051223">
    <property type="entry name" value="Polycystin"/>
</dbReference>
<proteinExistence type="predicted"/>
<dbReference type="EMBL" id="CAUJNA010003524">
    <property type="protein sequence ID" value="CAJ1404087.1"/>
    <property type="molecule type" value="Genomic_DNA"/>
</dbReference>
<dbReference type="Pfam" id="PF08016">
    <property type="entry name" value="PKD_channel"/>
    <property type="match status" value="1"/>
</dbReference>
<feature type="transmembrane region" description="Helical" evidence="5">
    <location>
        <begin position="310"/>
        <end position="330"/>
    </location>
</feature>
<feature type="transmembrane region" description="Helical" evidence="5">
    <location>
        <begin position="270"/>
        <end position="289"/>
    </location>
</feature>
<keyword evidence="8" id="KW-1185">Reference proteome</keyword>
<feature type="transmembrane region" description="Helical" evidence="5">
    <location>
        <begin position="202"/>
        <end position="224"/>
    </location>
</feature>
<evidence type="ECO:0000313" key="8">
    <source>
        <dbReference type="Proteomes" id="UP001178507"/>
    </source>
</evidence>
<keyword evidence="4 5" id="KW-0472">Membrane</keyword>
<evidence type="ECO:0000256" key="2">
    <source>
        <dbReference type="ARBA" id="ARBA00022692"/>
    </source>
</evidence>
<dbReference type="PANTHER" id="PTHR10877:SF183">
    <property type="entry name" value="AT14535P-RELATED"/>
    <property type="match status" value="1"/>
</dbReference>
<keyword evidence="3 5" id="KW-1133">Transmembrane helix</keyword>
<sequence>MYCFDQRSISDATFGSQENVSISTPMSSEYDGGDTTLDQRRAYWDSAFAASSSARRLARETRPEFDIMLPPPHETANYIVAIFPNTPIHLITEHLQYIKTKEWIDAQSKNLDIQALLVNAEVGRPRLQMFSFNIAFSRGGGLFTSVKMDSIFLKSFQNVGSIVVDIVFVTFLFGIFVMELVRLCKAVKNREARKHISKGWTVLQALTILGGIAVVVGYCVEFSLRDDVVESYEMVVQKQLQDMPADTNNDGIALLDKVAYMSWFAGNFRMVTGVYCLLCMVRFFTSFGAQPRLAVVTRTLEVSAFDIVHFLVVLAPTWLAYALAGCFIFGRRMEEFATLDSAVGFCFKLMIEGEYDWPYFSEENYYTCMFWVWTFMVLLNLIMLNMVLAIILDVYGSIRRETGKSETAWLTLWRMMLQLYRRRVWVNSTKLLEALPTMPDEIKQNDILDTFPEMCKEQLQILMEACHFQVTMDDLAAAGGQRAMKMALSCKLAIDKVTETVSALHDGTLEKGGDDGPGSEWVKKLADEMAEQNFLMQKLQNKLKLVEKHWQVILEKEAEEALDNQEQE</sequence>
<feature type="transmembrane region" description="Helical" evidence="5">
    <location>
        <begin position="159"/>
        <end position="181"/>
    </location>
</feature>
<comment type="caution">
    <text evidence="7">The sequence shown here is derived from an EMBL/GenBank/DDBJ whole genome shotgun (WGS) entry which is preliminary data.</text>
</comment>
<evidence type="ECO:0000256" key="4">
    <source>
        <dbReference type="ARBA" id="ARBA00023136"/>
    </source>
</evidence>
<dbReference type="InterPro" id="IPR013122">
    <property type="entry name" value="PKD1_2_channel"/>
</dbReference>
<accession>A0AA36JD78</accession>
<dbReference type="AlphaFoldDB" id="A0AA36JD78"/>
<organism evidence="7 8">
    <name type="scientific">Effrenium voratum</name>
    <dbReference type="NCBI Taxonomy" id="2562239"/>
    <lineage>
        <taxon>Eukaryota</taxon>
        <taxon>Sar</taxon>
        <taxon>Alveolata</taxon>
        <taxon>Dinophyceae</taxon>
        <taxon>Suessiales</taxon>
        <taxon>Symbiodiniaceae</taxon>
        <taxon>Effrenium</taxon>
    </lineage>
</organism>
<feature type="domain" description="Polycystin cation channel PKD1/PKD2" evidence="6">
    <location>
        <begin position="163"/>
        <end position="397"/>
    </location>
</feature>
<dbReference type="Proteomes" id="UP001178507">
    <property type="component" value="Unassembled WGS sequence"/>
</dbReference>
<gene>
    <name evidence="7" type="ORF">EVOR1521_LOCUS26615</name>
</gene>
<evidence type="ECO:0000259" key="6">
    <source>
        <dbReference type="Pfam" id="PF08016"/>
    </source>
</evidence>